<feature type="transmembrane region" description="Helical" evidence="1">
    <location>
        <begin position="343"/>
        <end position="365"/>
    </location>
</feature>
<feature type="transmembrane region" description="Helical" evidence="1">
    <location>
        <begin position="293"/>
        <end position="312"/>
    </location>
</feature>
<feature type="transmembrane region" description="Helical" evidence="1">
    <location>
        <begin position="402"/>
        <end position="420"/>
    </location>
</feature>
<evidence type="ECO:0000313" key="2">
    <source>
        <dbReference type="EMBL" id="MEV0972538.1"/>
    </source>
</evidence>
<feature type="transmembrane region" description="Helical" evidence="1">
    <location>
        <begin position="426"/>
        <end position="444"/>
    </location>
</feature>
<comment type="caution">
    <text evidence="2">The sequence shown here is derived from an EMBL/GenBank/DDBJ whole genome shotgun (WGS) entry which is preliminary data.</text>
</comment>
<evidence type="ECO:0008006" key="4">
    <source>
        <dbReference type="Google" id="ProtNLM"/>
    </source>
</evidence>
<dbReference type="Proteomes" id="UP001551675">
    <property type="component" value="Unassembled WGS sequence"/>
</dbReference>
<name>A0ABV3GLL7_MICGL</name>
<feature type="transmembrane region" description="Helical" evidence="1">
    <location>
        <begin position="371"/>
        <end position="390"/>
    </location>
</feature>
<evidence type="ECO:0000313" key="3">
    <source>
        <dbReference type="Proteomes" id="UP001551675"/>
    </source>
</evidence>
<dbReference type="EMBL" id="JBFALK010000017">
    <property type="protein sequence ID" value="MEV0972538.1"/>
    <property type="molecule type" value="Genomic_DNA"/>
</dbReference>
<reference evidence="2 3" key="1">
    <citation type="submission" date="2024-06" db="EMBL/GenBank/DDBJ databases">
        <title>The Natural Products Discovery Center: Release of the First 8490 Sequenced Strains for Exploring Actinobacteria Biosynthetic Diversity.</title>
        <authorList>
            <person name="Kalkreuter E."/>
            <person name="Kautsar S.A."/>
            <person name="Yang D."/>
            <person name="Bader C.D."/>
            <person name="Teijaro C.N."/>
            <person name="Fluegel L."/>
            <person name="Davis C.M."/>
            <person name="Simpson J.R."/>
            <person name="Lauterbach L."/>
            <person name="Steele A.D."/>
            <person name="Gui C."/>
            <person name="Meng S."/>
            <person name="Li G."/>
            <person name="Viehrig K."/>
            <person name="Ye F."/>
            <person name="Su P."/>
            <person name="Kiefer A.F."/>
            <person name="Nichols A."/>
            <person name="Cepeda A.J."/>
            <person name="Yan W."/>
            <person name="Fan B."/>
            <person name="Jiang Y."/>
            <person name="Adhikari A."/>
            <person name="Zheng C.-J."/>
            <person name="Schuster L."/>
            <person name="Cowan T.M."/>
            <person name="Smanski M.J."/>
            <person name="Chevrette M.G."/>
            <person name="De Carvalho L.P.S."/>
            <person name="Shen B."/>
        </authorList>
    </citation>
    <scope>NUCLEOTIDE SEQUENCE [LARGE SCALE GENOMIC DNA]</scope>
    <source>
        <strain evidence="2 3">NPDC050100</strain>
    </source>
</reference>
<keyword evidence="3" id="KW-1185">Reference proteome</keyword>
<evidence type="ECO:0000256" key="1">
    <source>
        <dbReference type="SAM" id="Phobius"/>
    </source>
</evidence>
<feature type="transmembrane region" description="Helical" evidence="1">
    <location>
        <begin position="157"/>
        <end position="177"/>
    </location>
</feature>
<proteinExistence type="predicted"/>
<feature type="transmembrane region" description="Helical" evidence="1">
    <location>
        <begin position="232"/>
        <end position="253"/>
    </location>
</feature>
<keyword evidence="1" id="KW-1133">Transmembrane helix</keyword>
<accession>A0ABV3GLL7</accession>
<dbReference type="PANTHER" id="PTHR30569:SF0">
    <property type="entry name" value="CYTOSINE PERMEASE"/>
    <property type="match status" value="1"/>
</dbReference>
<keyword evidence="1" id="KW-0472">Membrane</keyword>
<gene>
    <name evidence="2" type="ORF">AB0I59_28380</name>
</gene>
<feature type="transmembrane region" description="Helical" evidence="1">
    <location>
        <begin position="129"/>
        <end position="150"/>
    </location>
</feature>
<keyword evidence="1" id="KW-0812">Transmembrane</keyword>
<feature type="transmembrane region" description="Helical" evidence="1">
    <location>
        <begin position="20"/>
        <end position="40"/>
    </location>
</feature>
<organism evidence="2 3">
    <name type="scientific">Microtetraspora glauca</name>
    <dbReference type="NCBI Taxonomy" id="1996"/>
    <lineage>
        <taxon>Bacteria</taxon>
        <taxon>Bacillati</taxon>
        <taxon>Actinomycetota</taxon>
        <taxon>Actinomycetes</taxon>
        <taxon>Streptosporangiales</taxon>
        <taxon>Streptosporangiaceae</taxon>
        <taxon>Microtetraspora</taxon>
    </lineage>
</organism>
<sequence length="480" mass="49465">MEDNVLNPVADDERRGGWALLPNTAGVGTTLAMLLIGGGASYLVGVWWTIGMAAVSAIFGAVMGTLTCKVSQSTGTSSTVTSRFHGLGASGSALASLMFAAMIICFLALENALLYHGTLFMLGWSPSTANAIVIYGIFTVVWIGLALFGVQLVQRTSFLLTVIAAVLMITVTVVAFGKSSLSPGDVLAFRPAEVGGAQIMGTLASMMGMAGALALTAADFSRYARTSRDVKIMSIGGAIIVNFGVVVLGALLYQAGDAVVAAYLENPANAAVAAAQPGAGTAEKVQALAHSNAGAYFVVLAGLLGFLVMYAAQVKAQVINAYTSSLSLTNLVDALIGRTPSRIVMVLVANALALCAVWAGVLGFLGQLLGGLGIATCSLCALLITDYRLTRGRRSGTQVERFNWAGIIALVVGFGVSYYLFAADIFQLGFLVALVLTPAIYVALRRTVLRPGTGTAYVAATTALREIDGEEQPGGAHAAV</sequence>
<dbReference type="InterPro" id="IPR030191">
    <property type="entry name" value="CodB"/>
</dbReference>
<dbReference type="Gene3D" id="1.10.4160.10">
    <property type="entry name" value="Hydantoin permease"/>
    <property type="match status" value="1"/>
</dbReference>
<dbReference type="RefSeq" id="WP_358137751.1">
    <property type="nucleotide sequence ID" value="NZ_JBFALK010000017.1"/>
</dbReference>
<dbReference type="PANTHER" id="PTHR30569">
    <property type="entry name" value="CYTOSINE TRANSPORTER CODB"/>
    <property type="match status" value="1"/>
</dbReference>
<protein>
    <recommendedName>
        <fullName evidence="4">Cytosine permease</fullName>
    </recommendedName>
</protein>
<feature type="transmembrane region" description="Helical" evidence="1">
    <location>
        <begin position="46"/>
        <end position="66"/>
    </location>
</feature>
<feature type="transmembrane region" description="Helical" evidence="1">
    <location>
        <begin position="197"/>
        <end position="220"/>
    </location>
</feature>
<feature type="transmembrane region" description="Helical" evidence="1">
    <location>
        <begin position="87"/>
        <end position="109"/>
    </location>
</feature>